<dbReference type="Pfam" id="PF17754">
    <property type="entry name" value="TetR_C_14"/>
    <property type="match status" value="1"/>
</dbReference>
<dbReference type="PANTHER" id="PTHR30055">
    <property type="entry name" value="HTH-TYPE TRANSCRIPTIONAL REGULATOR RUTR"/>
    <property type="match status" value="1"/>
</dbReference>
<evidence type="ECO:0000313" key="6">
    <source>
        <dbReference type="EMBL" id="KAA9161839.1"/>
    </source>
</evidence>
<reference evidence="6" key="1">
    <citation type="submission" date="2019-09" db="EMBL/GenBank/DDBJ databases">
        <authorList>
            <person name="Teo W.F.A."/>
            <person name="Duangmal K."/>
        </authorList>
    </citation>
    <scope>NUCLEOTIDE SEQUENCE [LARGE SCALE GENOMIC DNA]</scope>
    <source>
        <strain evidence="6">K81G1</strain>
    </source>
</reference>
<evidence type="ECO:0000256" key="3">
    <source>
        <dbReference type="ARBA" id="ARBA00023163"/>
    </source>
</evidence>
<evidence type="ECO:0000259" key="5">
    <source>
        <dbReference type="PROSITE" id="PS50977"/>
    </source>
</evidence>
<dbReference type="Gene3D" id="1.10.357.10">
    <property type="entry name" value="Tetracycline Repressor, domain 2"/>
    <property type="match status" value="1"/>
</dbReference>
<dbReference type="InterPro" id="IPR041347">
    <property type="entry name" value="MftR_C"/>
</dbReference>
<feature type="domain" description="HTH tetR-type" evidence="5">
    <location>
        <begin position="15"/>
        <end position="75"/>
    </location>
</feature>
<dbReference type="OrthoDB" id="3296001at2"/>
<keyword evidence="3" id="KW-0804">Transcription</keyword>
<name>A0A5N0V601_9PSEU</name>
<dbReference type="InterPro" id="IPR050109">
    <property type="entry name" value="HTH-type_TetR-like_transc_reg"/>
</dbReference>
<dbReference type="EMBL" id="VMNW02000015">
    <property type="protein sequence ID" value="KAA9161839.1"/>
    <property type="molecule type" value="Genomic_DNA"/>
</dbReference>
<dbReference type="InterPro" id="IPR001647">
    <property type="entry name" value="HTH_TetR"/>
</dbReference>
<protein>
    <submittedName>
        <fullName evidence="6">TetR family transcriptional regulator</fullName>
    </submittedName>
</protein>
<dbReference type="Gene3D" id="1.10.10.60">
    <property type="entry name" value="Homeodomain-like"/>
    <property type="match status" value="1"/>
</dbReference>
<dbReference type="PANTHER" id="PTHR30055:SF234">
    <property type="entry name" value="HTH-TYPE TRANSCRIPTIONAL REGULATOR BETI"/>
    <property type="match status" value="1"/>
</dbReference>
<gene>
    <name evidence="6" type="ORF">FPZ12_013325</name>
</gene>
<evidence type="ECO:0000256" key="2">
    <source>
        <dbReference type="ARBA" id="ARBA00023125"/>
    </source>
</evidence>
<evidence type="ECO:0000256" key="1">
    <source>
        <dbReference type="ARBA" id="ARBA00023015"/>
    </source>
</evidence>
<organism evidence="6 7">
    <name type="scientific">Amycolatopsis acidicola</name>
    <dbReference type="NCBI Taxonomy" id="2596893"/>
    <lineage>
        <taxon>Bacteria</taxon>
        <taxon>Bacillati</taxon>
        <taxon>Actinomycetota</taxon>
        <taxon>Actinomycetes</taxon>
        <taxon>Pseudonocardiales</taxon>
        <taxon>Pseudonocardiaceae</taxon>
        <taxon>Amycolatopsis</taxon>
    </lineage>
</organism>
<keyword evidence="1" id="KW-0805">Transcription regulation</keyword>
<comment type="caution">
    <text evidence="6">The sequence shown here is derived from an EMBL/GenBank/DDBJ whole genome shotgun (WGS) entry which is preliminary data.</text>
</comment>
<dbReference type="AlphaFoldDB" id="A0A5N0V601"/>
<dbReference type="RefSeq" id="WP_144746905.1">
    <property type="nucleotide sequence ID" value="NZ_VMNW02000015.1"/>
</dbReference>
<accession>A0A5N0V601</accession>
<dbReference type="GO" id="GO:0000976">
    <property type="term" value="F:transcription cis-regulatory region binding"/>
    <property type="evidence" value="ECO:0007669"/>
    <property type="project" value="TreeGrafter"/>
</dbReference>
<dbReference type="PROSITE" id="PS50977">
    <property type="entry name" value="HTH_TETR_2"/>
    <property type="match status" value="1"/>
</dbReference>
<dbReference type="SUPFAM" id="SSF46689">
    <property type="entry name" value="Homeodomain-like"/>
    <property type="match status" value="1"/>
</dbReference>
<dbReference type="GO" id="GO:0003700">
    <property type="term" value="F:DNA-binding transcription factor activity"/>
    <property type="evidence" value="ECO:0007669"/>
    <property type="project" value="TreeGrafter"/>
</dbReference>
<proteinExistence type="predicted"/>
<feature type="DNA-binding region" description="H-T-H motif" evidence="4">
    <location>
        <begin position="38"/>
        <end position="57"/>
    </location>
</feature>
<evidence type="ECO:0000256" key="4">
    <source>
        <dbReference type="PROSITE-ProRule" id="PRU00335"/>
    </source>
</evidence>
<dbReference type="Pfam" id="PF00440">
    <property type="entry name" value="TetR_N"/>
    <property type="match status" value="1"/>
</dbReference>
<keyword evidence="7" id="KW-1185">Reference proteome</keyword>
<dbReference type="InterPro" id="IPR009057">
    <property type="entry name" value="Homeodomain-like_sf"/>
</dbReference>
<evidence type="ECO:0000313" key="7">
    <source>
        <dbReference type="Proteomes" id="UP000319769"/>
    </source>
</evidence>
<sequence length="196" mass="22209">MTVADPLPLRERKKLRTRQALAETAVAMFTGRGFDATTLDALVEAVEVSKRTFFRNFRSKEDVALTAIKQFWGTVLEVLEERQATGPLLESLRDVLLEALGRMDDYWFRQFRPTLSLVESSPALQGHTLRYCSEIQRDVVRRLGRGETLELRLLVELVVAVWRAAVAEWPPTGSRAELAEHIESAFAAIPRSLSLR</sequence>
<keyword evidence="2 4" id="KW-0238">DNA-binding</keyword>
<dbReference type="Proteomes" id="UP000319769">
    <property type="component" value="Unassembled WGS sequence"/>
</dbReference>